<name>A0A068NS04_FIMGI</name>
<dbReference type="Pfam" id="PF00072">
    <property type="entry name" value="Response_reg"/>
    <property type="match status" value="1"/>
</dbReference>
<proteinExistence type="predicted"/>
<dbReference type="Pfam" id="PF00486">
    <property type="entry name" value="Trans_reg_C"/>
    <property type="match status" value="1"/>
</dbReference>
<dbReference type="EMBL" id="CP007139">
    <property type="protein sequence ID" value="AIE86221.1"/>
    <property type="molecule type" value="Genomic_DNA"/>
</dbReference>
<dbReference type="SUPFAM" id="SSF52172">
    <property type="entry name" value="CheY-like"/>
    <property type="match status" value="1"/>
</dbReference>
<dbReference type="RefSeq" id="WP_025225242.1">
    <property type="nucleotide sequence ID" value="NZ_CP007139.1"/>
</dbReference>
<dbReference type="HOGENOM" id="CLU_000445_30_1_0"/>
<dbReference type="KEGG" id="fgi:OP10G_2853"/>
<dbReference type="Gene3D" id="3.40.50.2300">
    <property type="match status" value="1"/>
</dbReference>
<gene>
    <name evidence="10" type="ORF">OP10G_2853</name>
</gene>
<evidence type="ECO:0000256" key="3">
    <source>
        <dbReference type="ARBA" id="ARBA00023015"/>
    </source>
</evidence>
<evidence type="ECO:0000313" key="10">
    <source>
        <dbReference type="EMBL" id="AIE86221.1"/>
    </source>
</evidence>
<dbReference type="FunFam" id="1.10.10.10:FF:000005">
    <property type="entry name" value="Two-component system response regulator"/>
    <property type="match status" value="1"/>
</dbReference>
<evidence type="ECO:0000256" key="5">
    <source>
        <dbReference type="ARBA" id="ARBA00023163"/>
    </source>
</evidence>
<evidence type="ECO:0000256" key="4">
    <source>
        <dbReference type="ARBA" id="ARBA00023125"/>
    </source>
</evidence>
<sequence length="223" mass="24690">MRILIVEDEPKLARVIEQAMKEANYEPSVAHSLAAARQQIASEKPDLILLDIMLGDGSGMDFLAEVRQASEVPVLMLTARTGIEDRILGLDGGADDYLVKPFRLEELLARMRALLRRTRGGATTVTVGDLTVDMARRRVTHGGKVIFLSTTEYALLELLARSPGEPVSKGTVLKHVWDDAERAPNVVEVYVNYLRHKLERGEAPRLIHTVRGKGYVLSEAPPE</sequence>
<dbReference type="InterPro" id="IPR001789">
    <property type="entry name" value="Sig_transdc_resp-reg_receiver"/>
</dbReference>
<evidence type="ECO:0000256" key="2">
    <source>
        <dbReference type="ARBA" id="ARBA00023012"/>
    </source>
</evidence>
<evidence type="ECO:0000256" key="1">
    <source>
        <dbReference type="ARBA" id="ARBA00022553"/>
    </source>
</evidence>
<evidence type="ECO:0000256" key="7">
    <source>
        <dbReference type="PROSITE-ProRule" id="PRU01091"/>
    </source>
</evidence>
<feature type="DNA-binding region" description="OmpR/PhoB-type" evidence="7">
    <location>
        <begin position="122"/>
        <end position="219"/>
    </location>
</feature>
<dbReference type="InterPro" id="IPR011006">
    <property type="entry name" value="CheY-like_superfamily"/>
</dbReference>
<dbReference type="Gene3D" id="1.10.10.10">
    <property type="entry name" value="Winged helix-like DNA-binding domain superfamily/Winged helix DNA-binding domain"/>
    <property type="match status" value="1"/>
</dbReference>
<dbReference type="InterPro" id="IPR001867">
    <property type="entry name" value="OmpR/PhoB-type_DNA-bd"/>
</dbReference>
<keyword evidence="4 7" id="KW-0238">DNA-binding</keyword>
<organism evidence="10 11">
    <name type="scientific">Fimbriimonas ginsengisoli Gsoil 348</name>
    <dbReference type="NCBI Taxonomy" id="661478"/>
    <lineage>
        <taxon>Bacteria</taxon>
        <taxon>Bacillati</taxon>
        <taxon>Armatimonadota</taxon>
        <taxon>Fimbriimonadia</taxon>
        <taxon>Fimbriimonadales</taxon>
        <taxon>Fimbriimonadaceae</taxon>
        <taxon>Fimbriimonas</taxon>
    </lineage>
</organism>
<dbReference type="CDD" id="cd17624">
    <property type="entry name" value="REC_OmpR_PmrA-like"/>
    <property type="match status" value="1"/>
</dbReference>
<dbReference type="GO" id="GO:0000976">
    <property type="term" value="F:transcription cis-regulatory region binding"/>
    <property type="evidence" value="ECO:0007669"/>
    <property type="project" value="TreeGrafter"/>
</dbReference>
<accession>A0A068NS04</accession>
<keyword evidence="11" id="KW-1185">Reference proteome</keyword>
<keyword evidence="5" id="KW-0804">Transcription</keyword>
<dbReference type="GO" id="GO:0006355">
    <property type="term" value="P:regulation of DNA-templated transcription"/>
    <property type="evidence" value="ECO:0007669"/>
    <property type="project" value="InterPro"/>
</dbReference>
<dbReference type="OrthoDB" id="9790442at2"/>
<evidence type="ECO:0000256" key="6">
    <source>
        <dbReference type="PROSITE-ProRule" id="PRU00169"/>
    </source>
</evidence>
<feature type="domain" description="Response regulatory" evidence="8">
    <location>
        <begin position="2"/>
        <end position="115"/>
    </location>
</feature>
<dbReference type="SMART" id="SM00448">
    <property type="entry name" value="REC"/>
    <property type="match status" value="1"/>
</dbReference>
<evidence type="ECO:0000259" key="8">
    <source>
        <dbReference type="PROSITE" id="PS50110"/>
    </source>
</evidence>
<dbReference type="AlphaFoldDB" id="A0A068NS04"/>
<dbReference type="STRING" id="661478.OP10G_2853"/>
<dbReference type="GO" id="GO:0032993">
    <property type="term" value="C:protein-DNA complex"/>
    <property type="evidence" value="ECO:0007669"/>
    <property type="project" value="TreeGrafter"/>
</dbReference>
<dbReference type="PROSITE" id="PS51755">
    <property type="entry name" value="OMPR_PHOB"/>
    <property type="match status" value="1"/>
</dbReference>
<dbReference type="CDD" id="cd00383">
    <property type="entry name" value="trans_reg_C"/>
    <property type="match status" value="1"/>
</dbReference>
<dbReference type="PROSITE" id="PS50110">
    <property type="entry name" value="RESPONSE_REGULATORY"/>
    <property type="match status" value="1"/>
</dbReference>
<dbReference type="InterPro" id="IPR039420">
    <property type="entry name" value="WalR-like"/>
</dbReference>
<dbReference type="Gene3D" id="6.10.250.690">
    <property type="match status" value="1"/>
</dbReference>
<evidence type="ECO:0000259" key="9">
    <source>
        <dbReference type="PROSITE" id="PS51755"/>
    </source>
</evidence>
<reference evidence="10 11" key="1">
    <citation type="journal article" date="2014" name="PLoS ONE">
        <title>The first complete genome sequence of the class fimbriimonadia in the phylum armatimonadetes.</title>
        <authorList>
            <person name="Hu Z.Y."/>
            <person name="Wang Y.Z."/>
            <person name="Im W.T."/>
            <person name="Wang S.Y."/>
            <person name="Zhao G.P."/>
            <person name="Zheng H.J."/>
            <person name="Quan Z.X."/>
        </authorList>
    </citation>
    <scope>NUCLEOTIDE SEQUENCE [LARGE SCALE GENOMIC DNA]</scope>
    <source>
        <strain evidence="10">Gsoil 348</strain>
    </source>
</reference>
<dbReference type="GO" id="GO:0000156">
    <property type="term" value="F:phosphorelay response regulator activity"/>
    <property type="evidence" value="ECO:0007669"/>
    <property type="project" value="TreeGrafter"/>
</dbReference>
<evidence type="ECO:0000313" key="11">
    <source>
        <dbReference type="Proteomes" id="UP000027982"/>
    </source>
</evidence>
<keyword evidence="3" id="KW-0805">Transcription regulation</keyword>
<dbReference type="InterPro" id="IPR036388">
    <property type="entry name" value="WH-like_DNA-bd_sf"/>
</dbReference>
<dbReference type="GO" id="GO:0005829">
    <property type="term" value="C:cytosol"/>
    <property type="evidence" value="ECO:0007669"/>
    <property type="project" value="TreeGrafter"/>
</dbReference>
<protein>
    <submittedName>
        <fullName evidence="10">Two component transcriptional regulator, winged helix family</fullName>
    </submittedName>
</protein>
<keyword evidence="1 6" id="KW-0597">Phosphoprotein</keyword>
<dbReference type="eggNOG" id="COG0745">
    <property type="taxonomic scope" value="Bacteria"/>
</dbReference>
<feature type="domain" description="OmpR/PhoB-type" evidence="9">
    <location>
        <begin position="122"/>
        <end position="219"/>
    </location>
</feature>
<dbReference type="PANTHER" id="PTHR48111:SF1">
    <property type="entry name" value="TWO-COMPONENT RESPONSE REGULATOR ORR33"/>
    <property type="match status" value="1"/>
</dbReference>
<dbReference type="PANTHER" id="PTHR48111">
    <property type="entry name" value="REGULATOR OF RPOS"/>
    <property type="match status" value="1"/>
</dbReference>
<keyword evidence="2" id="KW-0902">Two-component regulatory system</keyword>
<dbReference type="SMART" id="SM00862">
    <property type="entry name" value="Trans_reg_C"/>
    <property type="match status" value="1"/>
</dbReference>
<dbReference type="Proteomes" id="UP000027982">
    <property type="component" value="Chromosome"/>
</dbReference>
<feature type="modified residue" description="4-aspartylphosphate" evidence="6">
    <location>
        <position position="51"/>
    </location>
</feature>